<reference evidence="3 6" key="1">
    <citation type="submission" date="2016-11" db="EMBL/GenBank/DDBJ databases">
        <title>Whole genomes of Flavobacteriaceae.</title>
        <authorList>
            <person name="Stine C."/>
            <person name="Li C."/>
            <person name="Tadesse D."/>
        </authorList>
    </citation>
    <scope>NUCLEOTIDE SEQUENCE [LARGE SCALE GENOMIC DNA]</scope>
    <source>
        <strain evidence="3 6">DSM 21068</strain>
    </source>
</reference>
<reference evidence="5" key="2">
    <citation type="submission" date="2017-01" db="EMBL/GenBank/DDBJ databases">
        <authorList>
            <person name="Varghese N."/>
            <person name="Submissions S."/>
        </authorList>
    </citation>
    <scope>NUCLEOTIDE SEQUENCE [LARGE SCALE GENOMIC DNA]</scope>
    <source>
        <strain evidence="5">DSM 21068</strain>
    </source>
</reference>
<dbReference type="CDD" id="cd00293">
    <property type="entry name" value="USP-like"/>
    <property type="match status" value="1"/>
</dbReference>
<dbReference type="InterPro" id="IPR006016">
    <property type="entry name" value="UspA"/>
</dbReference>
<keyword evidence="6" id="KW-1185">Reference proteome</keyword>
<accession>A0A1N7LT61</accession>
<dbReference type="PRINTS" id="PR01438">
    <property type="entry name" value="UNVRSLSTRESS"/>
</dbReference>
<dbReference type="STRING" id="551459.SAMN05421796_10367"/>
<evidence type="ECO:0000313" key="5">
    <source>
        <dbReference type="Proteomes" id="UP000186246"/>
    </source>
</evidence>
<dbReference type="InterPro" id="IPR006015">
    <property type="entry name" value="Universal_stress_UspA"/>
</dbReference>
<sequence length="279" mass="32030">MKKILVTTDFSDHSKAGLQFAAQLASQNKYALTFINVHHLQTPSAWDSVRMDQYQQEQKKQIMAQLVPFVEKIYEDLNIQPVDIECVVEISILPNACIIEYAEKHHYDYICISTRGAGIMKRILGTITANVINHSKVPVLVVPYDCQIFEIKSILYASDLDDYKNELGKVVSFAKPLNADLELLHFISNPVAAEHWSTLETQIKKITDYPVNIYIVEKKQNYNLVEAIELQLKKMPFSPSLLVMFTGKTKNWFERTFYSGNSVEYAFQTQVPLLIFNKL</sequence>
<dbReference type="Proteomes" id="UP000238314">
    <property type="component" value="Unassembled WGS sequence"/>
</dbReference>
<dbReference type="OrthoDB" id="9788959at2"/>
<organism evidence="4 5">
    <name type="scientific">Chryseobacterium piscicola</name>
    <dbReference type="NCBI Taxonomy" id="551459"/>
    <lineage>
        <taxon>Bacteria</taxon>
        <taxon>Pseudomonadati</taxon>
        <taxon>Bacteroidota</taxon>
        <taxon>Flavobacteriia</taxon>
        <taxon>Flavobacteriales</taxon>
        <taxon>Weeksellaceae</taxon>
        <taxon>Chryseobacterium group</taxon>
        <taxon>Chryseobacterium</taxon>
    </lineage>
</organism>
<reference evidence="4" key="3">
    <citation type="submission" date="2017-01" db="EMBL/GenBank/DDBJ databases">
        <authorList>
            <person name="Mah S.A."/>
            <person name="Swanson W.J."/>
            <person name="Moy G.W."/>
            <person name="Vacquier V.D."/>
        </authorList>
    </citation>
    <scope>NUCLEOTIDE SEQUENCE [LARGE SCALE GENOMIC DNA]</scope>
    <source>
        <strain evidence="4">DSM 21068</strain>
    </source>
</reference>
<dbReference type="SUPFAM" id="SSF52402">
    <property type="entry name" value="Adenine nucleotide alpha hydrolases-like"/>
    <property type="match status" value="1"/>
</dbReference>
<evidence type="ECO:0000259" key="2">
    <source>
        <dbReference type="Pfam" id="PF00582"/>
    </source>
</evidence>
<evidence type="ECO:0000313" key="3">
    <source>
        <dbReference type="EMBL" id="PQA91799.1"/>
    </source>
</evidence>
<dbReference type="RefSeq" id="WP_076450960.1">
    <property type="nucleotide sequence ID" value="NZ_FTOJ01000003.1"/>
</dbReference>
<dbReference type="AlphaFoldDB" id="A0A1N7LT61"/>
<proteinExistence type="inferred from homology"/>
<dbReference type="PANTHER" id="PTHR46268:SF6">
    <property type="entry name" value="UNIVERSAL STRESS PROTEIN UP12"/>
    <property type="match status" value="1"/>
</dbReference>
<protein>
    <submittedName>
        <fullName evidence="4">Nucleotide-binding universal stress protein, UspA family</fullName>
    </submittedName>
</protein>
<gene>
    <name evidence="3" type="ORF">B0A70_11935</name>
    <name evidence="4" type="ORF">SAMN05421796_10367</name>
</gene>
<dbReference type="PANTHER" id="PTHR46268">
    <property type="entry name" value="STRESS RESPONSE PROTEIN NHAX"/>
    <property type="match status" value="1"/>
</dbReference>
<evidence type="ECO:0000313" key="4">
    <source>
        <dbReference type="EMBL" id="SIS77036.1"/>
    </source>
</evidence>
<dbReference type="Proteomes" id="UP000186246">
    <property type="component" value="Unassembled WGS sequence"/>
</dbReference>
<name>A0A1N7LT61_9FLAO</name>
<dbReference type="Pfam" id="PF00582">
    <property type="entry name" value="Usp"/>
    <property type="match status" value="1"/>
</dbReference>
<dbReference type="EMBL" id="MUGO01000018">
    <property type="protein sequence ID" value="PQA91799.1"/>
    <property type="molecule type" value="Genomic_DNA"/>
</dbReference>
<dbReference type="EMBL" id="FTOJ01000003">
    <property type="protein sequence ID" value="SIS77036.1"/>
    <property type="molecule type" value="Genomic_DNA"/>
</dbReference>
<feature type="domain" description="UspA" evidence="2">
    <location>
        <begin position="1"/>
        <end position="143"/>
    </location>
</feature>
<comment type="similarity">
    <text evidence="1">Belongs to the universal stress protein A family.</text>
</comment>
<evidence type="ECO:0000313" key="6">
    <source>
        <dbReference type="Proteomes" id="UP000238314"/>
    </source>
</evidence>
<evidence type="ECO:0000256" key="1">
    <source>
        <dbReference type="ARBA" id="ARBA00008791"/>
    </source>
</evidence>
<dbReference type="Gene3D" id="3.40.50.12370">
    <property type="match status" value="1"/>
</dbReference>